<dbReference type="GO" id="GO:0038202">
    <property type="term" value="P:TORC1 signaling"/>
    <property type="evidence" value="ECO:0007669"/>
    <property type="project" value="TreeGrafter"/>
</dbReference>
<dbReference type="GO" id="GO:0010508">
    <property type="term" value="P:positive regulation of autophagy"/>
    <property type="evidence" value="ECO:0007669"/>
    <property type="project" value="TreeGrafter"/>
</dbReference>
<dbReference type="EMBL" id="HBIO01025890">
    <property type="protein sequence ID" value="CAE0475008.1"/>
    <property type="molecule type" value="Transcribed_RNA"/>
</dbReference>
<feature type="compositionally biased region" description="Basic and acidic residues" evidence="1">
    <location>
        <begin position="437"/>
        <end position="448"/>
    </location>
</feature>
<proteinExistence type="predicted"/>
<dbReference type="PANTHER" id="PTHR13153:SF5">
    <property type="entry name" value="GATOR COMPLEX PROTEIN NPRL3"/>
    <property type="match status" value="1"/>
</dbReference>
<dbReference type="GO" id="GO:1904262">
    <property type="term" value="P:negative regulation of TORC1 signaling"/>
    <property type="evidence" value="ECO:0007669"/>
    <property type="project" value="TreeGrafter"/>
</dbReference>
<dbReference type="GO" id="GO:1990130">
    <property type="term" value="C:GATOR1 complex"/>
    <property type="evidence" value="ECO:0007669"/>
    <property type="project" value="TreeGrafter"/>
</dbReference>
<protein>
    <submittedName>
        <fullName evidence="2">Uncharacterized protein</fullName>
    </submittedName>
</protein>
<dbReference type="PANTHER" id="PTHR13153">
    <property type="entry name" value="CGTHBA PROTEIN -14 GENE PROTEIN"/>
    <property type="match status" value="1"/>
</dbReference>
<dbReference type="GO" id="GO:0034198">
    <property type="term" value="P:cellular response to amino acid starvation"/>
    <property type="evidence" value="ECO:0007669"/>
    <property type="project" value="TreeGrafter"/>
</dbReference>
<dbReference type="AlphaFoldDB" id="A0A7S3QEM9"/>
<reference evidence="2" key="1">
    <citation type="submission" date="2021-01" db="EMBL/GenBank/DDBJ databases">
        <authorList>
            <person name="Corre E."/>
            <person name="Pelletier E."/>
            <person name="Niang G."/>
            <person name="Scheremetjew M."/>
            <person name="Finn R."/>
            <person name="Kale V."/>
            <person name="Holt S."/>
            <person name="Cochrane G."/>
            <person name="Meng A."/>
            <person name="Brown T."/>
            <person name="Cohen L."/>
        </authorList>
    </citation>
    <scope>NUCLEOTIDE SEQUENCE</scope>
    <source>
        <strain evidence="2">MM31A-1</strain>
    </source>
</reference>
<evidence type="ECO:0000313" key="2">
    <source>
        <dbReference type="EMBL" id="CAE0475008.1"/>
    </source>
</evidence>
<accession>A0A7S3QEM9</accession>
<sequence length="682" mass="75815">MSKLFRTKPALCEQPMTLLIDSTILCCRSVLLNQTQSNVSSNDDSNGKTSTHLDDGLVLFSIIVAVLPVMEGPQIQGVQFGHPYESTDGIEEGEMHCKHDGGFVSLSFPTVRRIHLSLARLCAVLAREERRCMYMSRQVSMLLNIGNINIIPRSSTSNDNEVDPFSEAEMVEMMIAANPPLPEERKEDTDDMEGDENEEQFMRRNLRSRIPLKGNLAMELSQFYHACARNDAACSRVSPASLLSGREGIIYINHHIAINVEPASERKSMLNDVHFHNQIISTSGNEIIPLLRPYHTILFPHVSAAELLQNTRTTSLSSQLDINKTGDLSQRRLEKLLTVCDPFKSLSDMALETALPLSAITEAAMSLMESGACIAAPVIQKSTIFACCDDAMERMAKLKLEFAQQFSHTIPIFVVVSALTTTHSPSTFASTQSASKASEESSSEERALLERAPSHVTFGDVIRYCRFCSQQAMRLHAADVMSNGDPDVMVVDDQRENVPGVFHVLTNTILSTLDRVATEEDVVGTSSGHEQQETHLIQSVESVLIAMTVWLRSHSIIVELKDYFVSISSFLEQSDEDKLVAQVVAEEYEGNSKQNLPMRLNNERKSPNDLHNSPFVHEDIADLLKKCLELGYLCGSISSTAFQWKLGISPRRLEALQNYGLRENKIHVVTRIPCVTDDWGAS</sequence>
<evidence type="ECO:0000256" key="1">
    <source>
        <dbReference type="SAM" id="MobiDB-lite"/>
    </source>
</evidence>
<dbReference type="InterPro" id="IPR005365">
    <property type="entry name" value="Npr3"/>
</dbReference>
<gene>
    <name evidence="2" type="ORF">CDEB00056_LOCUS19861</name>
</gene>
<name>A0A7S3QEM9_9STRA</name>
<organism evidence="2">
    <name type="scientific">Chaetoceros debilis</name>
    <dbReference type="NCBI Taxonomy" id="122233"/>
    <lineage>
        <taxon>Eukaryota</taxon>
        <taxon>Sar</taxon>
        <taxon>Stramenopiles</taxon>
        <taxon>Ochrophyta</taxon>
        <taxon>Bacillariophyta</taxon>
        <taxon>Coscinodiscophyceae</taxon>
        <taxon>Chaetocerotophycidae</taxon>
        <taxon>Chaetocerotales</taxon>
        <taxon>Chaetocerotaceae</taxon>
        <taxon>Chaetoceros</taxon>
    </lineage>
</organism>
<feature type="region of interest" description="Disordered" evidence="1">
    <location>
        <begin position="425"/>
        <end position="448"/>
    </location>
</feature>